<keyword evidence="5 10" id="KW-1133">Transmembrane helix</keyword>
<dbReference type="GO" id="GO:0050906">
    <property type="term" value="P:detection of stimulus involved in sensory perception"/>
    <property type="evidence" value="ECO:0007669"/>
    <property type="project" value="UniProtKB-ARBA"/>
</dbReference>
<evidence type="ECO:0000259" key="11">
    <source>
        <dbReference type="Pfam" id="PF00060"/>
    </source>
</evidence>
<name>E9GIX2_DAPPU</name>
<keyword evidence="13" id="KW-1185">Reference proteome</keyword>
<dbReference type="InParanoid" id="E9GIX2"/>
<dbReference type="eggNOG" id="KOG1052">
    <property type="taxonomic scope" value="Eukaryota"/>
</dbReference>
<comment type="similarity">
    <text evidence="2">Belongs to the glutamate-gated ion channel (TC 1.A.10.1) family.</text>
</comment>
<feature type="domain" description="Ionotropic glutamate receptor C-terminal" evidence="11">
    <location>
        <begin position="75"/>
        <end position="250"/>
    </location>
</feature>
<evidence type="ECO:0000256" key="7">
    <source>
        <dbReference type="ARBA" id="ARBA00023170"/>
    </source>
</evidence>
<dbReference type="PhylomeDB" id="E9GIX2"/>
<dbReference type="InterPro" id="IPR001320">
    <property type="entry name" value="Iontro_rcpt_C"/>
</dbReference>
<feature type="transmembrane region" description="Helical" evidence="10">
    <location>
        <begin position="147"/>
        <end position="171"/>
    </location>
</feature>
<feature type="compositionally biased region" description="Polar residues" evidence="9">
    <location>
        <begin position="338"/>
        <end position="354"/>
    </location>
</feature>
<dbReference type="HOGENOM" id="CLU_007257_4_0_1"/>
<reference evidence="12 13" key="1">
    <citation type="journal article" date="2011" name="Science">
        <title>The ecoresponsive genome of Daphnia pulex.</title>
        <authorList>
            <person name="Colbourne J.K."/>
            <person name="Pfrender M.E."/>
            <person name="Gilbert D."/>
            <person name="Thomas W.K."/>
            <person name="Tucker A."/>
            <person name="Oakley T.H."/>
            <person name="Tokishita S."/>
            <person name="Aerts A."/>
            <person name="Arnold G.J."/>
            <person name="Basu M.K."/>
            <person name="Bauer D.J."/>
            <person name="Caceres C.E."/>
            <person name="Carmel L."/>
            <person name="Casola C."/>
            <person name="Choi J.H."/>
            <person name="Detter J.C."/>
            <person name="Dong Q."/>
            <person name="Dusheyko S."/>
            <person name="Eads B.D."/>
            <person name="Frohlich T."/>
            <person name="Geiler-Samerotte K.A."/>
            <person name="Gerlach D."/>
            <person name="Hatcher P."/>
            <person name="Jogdeo S."/>
            <person name="Krijgsveld J."/>
            <person name="Kriventseva E.V."/>
            <person name="Kultz D."/>
            <person name="Laforsch C."/>
            <person name="Lindquist E."/>
            <person name="Lopez J."/>
            <person name="Manak J.R."/>
            <person name="Muller J."/>
            <person name="Pangilinan J."/>
            <person name="Patwardhan R.P."/>
            <person name="Pitluck S."/>
            <person name="Pritham E.J."/>
            <person name="Rechtsteiner A."/>
            <person name="Rho M."/>
            <person name="Rogozin I.B."/>
            <person name="Sakarya O."/>
            <person name="Salamov A."/>
            <person name="Schaack S."/>
            <person name="Shapiro H."/>
            <person name="Shiga Y."/>
            <person name="Skalitzky C."/>
            <person name="Smith Z."/>
            <person name="Souvorov A."/>
            <person name="Sung W."/>
            <person name="Tang Z."/>
            <person name="Tsuchiya D."/>
            <person name="Tu H."/>
            <person name="Vos H."/>
            <person name="Wang M."/>
            <person name="Wolf Y.I."/>
            <person name="Yamagata H."/>
            <person name="Yamada T."/>
            <person name="Ye Y."/>
            <person name="Shaw J.R."/>
            <person name="Andrews J."/>
            <person name="Crease T.J."/>
            <person name="Tang H."/>
            <person name="Lucas S.M."/>
            <person name="Robertson H.M."/>
            <person name="Bork P."/>
            <person name="Koonin E.V."/>
            <person name="Zdobnov E.M."/>
            <person name="Grigoriev I.V."/>
            <person name="Lynch M."/>
            <person name="Boore J.L."/>
        </authorList>
    </citation>
    <scope>NUCLEOTIDE SEQUENCE [LARGE SCALE GENOMIC DNA]</scope>
</reference>
<evidence type="ECO:0000256" key="1">
    <source>
        <dbReference type="ARBA" id="ARBA00004651"/>
    </source>
</evidence>
<dbReference type="EMBL" id="GL732547">
    <property type="protein sequence ID" value="EFX80578.1"/>
    <property type="molecule type" value="Genomic_DNA"/>
</dbReference>
<keyword evidence="7" id="KW-0675">Receptor</keyword>
<keyword evidence="4 10" id="KW-0812">Transmembrane</keyword>
<dbReference type="STRING" id="6669.E9GIX2"/>
<proteinExistence type="inferred from homology"/>
<dbReference type="Proteomes" id="UP000000305">
    <property type="component" value="Unassembled WGS sequence"/>
</dbReference>
<dbReference type="GO" id="GO:0005886">
    <property type="term" value="C:plasma membrane"/>
    <property type="evidence" value="ECO:0007669"/>
    <property type="project" value="UniProtKB-SubCell"/>
</dbReference>
<dbReference type="AlphaFoldDB" id="E9GIX2"/>
<evidence type="ECO:0000256" key="5">
    <source>
        <dbReference type="ARBA" id="ARBA00022989"/>
    </source>
</evidence>
<dbReference type="GO" id="GO:0015276">
    <property type="term" value="F:ligand-gated monoatomic ion channel activity"/>
    <property type="evidence" value="ECO:0007669"/>
    <property type="project" value="InterPro"/>
</dbReference>
<keyword evidence="8" id="KW-0325">Glycoprotein</keyword>
<dbReference type="KEGG" id="dpx:DAPPUDRAFT_318460"/>
<dbReference type="InterPro" id="IPR052192">
    <property type="entry name" value="Insect_Ionotropic_Sensory_Rcpt"/>
</dbReference>
<gene>
    <name evidence="12" type="ORF">DAPPUDRAFT_318460</name>
</gene>
<evidence type="ECO:0000256" key="3">
    <source>
        <dbReference type="ARBA" id="ARBA00022475"/>
    </source>
</evidence>
<protein>
    <recommendedName>
        <fullName evidence="11">Ionotropic glutamate receptor C-terminal domain-containing protein</fullName>
    </recommendedName>
</protein>
<dbReference type="PANTHER" id="PTHR42643:SF24">
    <property type="entry name" value="IONOTROPIC RECEPTOR 60A"/>
    <property type="match status" value="1"/>
</dbReference>
<evidence type="ECO:0000256" key="4">
    <source>
        <dbReference type="ARBA" id="ARBA00022692"/>
    </source>
</evidence>
<evidence type="ECO:0000313" key="13">
    <source>
        <dbReference type="Proteomes" id="UP000000305"/>
    </source>
</evidence>
<comment type="subcellular location">
    <subcellularLocation>
        <location evidence="1">Cell membrane</location>
        <topology evidence="1">Multi-pass membrane protein</topology>
    </subcellularLocation>
</comment>
<keyword evidence="6 10" id="KW-0472">Membrane</keyword>
<evidence type="ECO:0000256" key="9">
    <source>
        <dbReference type="SAM" id="MobiDB-lite"/>
    </source>
</evidence>
<feature type="region of interest" description="Disordered" evidence="9">
    <location>
        <begin position="302"/>
        <end position="354"/>
    </location>
</feature>
<dbReference type="SUPFAM" id="SSF53850">
    <property type="entry name" value="Periplasmic binding protein-like II"/>
    <property type="match status" value="1"/>
</dbReference>
<evidence type="ECO:0000256" key="8">
    <source>
        <dbReference type="ARBA" id="ARBA00023180"/>
    </source>
</evidence>
<dbReference type="FunCoup" id="E9GIX2">
    <property type="interactions" value="63"/>
</dbReference>
<dbReference type="Gene3D" id="1.10.287.70">
    <property type="match status" value="1"/>
</dbReference>
<evidence type="ECO:0000256" key="6">
    <source>
        <dbReference type="ARBA" id="ARBA00023136"/>
    </source>
</evidence>
<dbReference type="FunFam" id="1.10.287.70:FF:000211">
    <property type="entry name" value="Uncharacterized protein"/>
    <property type="match status" value="1"/>
</dbReference>
<dbReference type="Pfam" id="PF00060">
    <property type="entry name" value="Lig_chan"/>
    <property type="match status" value="1"/>
</dbReference>
<feature type="transmembrane region" description="Helical" evidence="10">
    <location>
        <begin position="74"/>
        <end position="95"/>
    </location>
</feature>
<evidence type="ECO:0000313" key="12">
    <source>
        <dbReference type="EMBL" id="EFX80578.1"/>
    </source>
</evidence>
<organism evidence="12 13">
    <name type="scientific">Daphnia pulex</name>
    <name type="common">Water flea</name>
    <dbReference type="NCBI Taxonomy" id="6669"/>
    <lineage>
        <taxon>Eukaryota</taxon>
        <taxon>Metazoa</taxon>
        <taxon>Ecdysozoa</taxon>
        <taxon>Arthropoda</taxon>
        <taxon>Crustacea</taxon>
        <taxon>Branchiopoda</taxon>
        <taxon>Diplostraca</taxon>
        <taxon>Cladocera</taxon>
        <taxon>Anomopoda</taxon>
        <taxon>Daphniidae</taxon>
        <taxon>Daphnia</taxon>
    </lineage>
</organism>
<dbReference type="PANTHER" id="PTHR42643">
    <property type="entry name" value="IONOTROPIC RECEPTOR 20A-RELATED"/>
    <property type="match status" value="1"/>
</dbReference>
<sequence length="354" mass="39954">MTESQFGTMSDISILLKLVAEKKVDGSARFITETLERKKLVDFAYFMWAEPIAMVVPRPGEEPRLFAFVRPFQFPVWTFILFTTLAIVGSLTAFARIYSKLSMFTDSASKSRRIPMFERATEYLTYMVNIMTNQGHPIHVNRLPFRILIGAWVLVATVLVNSYSSTVISYLTVPKMKSPINTFEDLVASKDIKLILLADSITKKQILEASSGALKTLGDEIRQNPARMINNLEKVSIQLESERYAFPSPQSFCDNFVASQFEKTRNDRFKTTGPLSMTIFLSMSLQKNSKFTPIFKQADSHLPASDASDKRMGILGDGLRHPAINVDEDDDEADHRQSPGQHHQSLVALNQQVK</sequence>
<dbReference type="OrthoDB" id="6117597at2759"/>
<accession>E9GIX2</accession>
<keyword evidence="3" id="KW-1003">Cell membrane</keyword>
<evidence type="ECO:0000256" key="10">
    <source>
        <dbReference type="SAM" id="Phobius"/>
    </source>
</evidence>
<evidence type="ECO:0000256" key="2">
    <source>
        <dbReference type="ARBA" id="ARBA00008685"/>
    </source>
</evidence>